<protein>
    <submittedName>
        <fullName evidence="4">Glycosyltransferase</fullName>
    </submittedName>
</protein>
<evidence type="ECO:0000313" key="4">
    <source>
        <dbReference type="EMBL" id="AKB91177.1"/>
    </source>
</evidence>
<evidence type="ECO:0000259" key="3">
    <source>
        <dbReference type="Pfam" id="PF13477"/>
    </source>
</evidence>
<feature type="domain" description="Glycosyl transferase family 1" evidence="2">
    <location>
        <begin position="184"/>
        <end position="345"/>
    </location>
</feature>
<dbReference type="GO" id="GO:0016757">
    <property type="term" value="F:glycosyltransferase activity"/>
    <property type="evidence" value="ECO:0007669"/>
    <property type="project" value="InterPro"/>
</dbReference>
<dbReference type="EMBL" id="KP076270">
    <property type="protein sequence ID" value="AKB91177.1"/>
    <property type="molecule type" value="Genomic_DNA"/>
</dbReference>
<dbReference type="Pfam" id="PF00534">
    <property type="entry name" value="Glycos_transf_1"/>
    <property type="match status" value="1"/>
</dbReference>
<organism evidence="4">
    <name type="scientific">Bacillus cereus</name>
    <dbReference type="NCBI Taxonomy" id="1396"/>
    <lineage>
        <taxon>Bacteria</taxon>
        <taxon>Bacillati</taxon>
        <taxon>Bacillota</taxon>
        <taxon>Bacilli</taxon>
        <taxon>Bacillales</taxon>
        <taxon>Bacillaceae</taxon>
        <taxon>Bacillus</taxon>
        <taxon>Bacillus cereus group</taxon>
    </lineage>
</organism>
<sequence length="368" mass="41782">MKILYVTTISNTVNAFLIPHIKLLIEQGHQVDVAFNIVQEVEPELIKLGCTIHDIEFQRSPLDKRNYTAYKKLKRLIQIEEYDVVHTHTPIASVCTRLACKANKDVKVIYTAHGFHFYKGAPLINWLTYYPIEYCLAKYTDLLITINQEDYTRAKNSFNAKRVEYVPGVGLDIQKYDGPSLVDKRKELGLPQDAIVLLSVGELNKNKNHEVIIRAMEKINNSNLILVICGQGILEESLKKLIFKLGLEKQVKLLGFRKDIKEICNASDIFVFPSYREGLSVALMEAMASGLPVICSKIRGNVDLNQNEQGGCLVNPGDVNGFAEAIISLSLDEQIRKQKGNNNQKLIRNFESKHVNEKMRSIYMDELL</sequence>
<name>A0A0E3SV12_BACCE</name>
<dbReference type="InterPro" id="IPR001296">
    <property type="entry name" value="Glyco_trans_1"/>
</dbReference>
<proteinExistence type="inferred from homology"/>
<keyword evidence="4" id="KW-0808">Transferase</keyword>
<dbReference type="InterPro" id="IPR028098">
    <property type="entry name" value="Glyco_trans_4-like_N"/>
</dbReference>
<accession>A0A0E3SV12</accession>
<evidence type="ECO:0000259" key="2">
    <source>
        <dbReference type="Pfam" id="PF00534"/>
    </source>
</evidence>
<feature type="domain" description="Glycosyltransferase subfamily 4-like N-terminal" evidence="3">
    <location>
        <begin position="2"/>
        <end position="143"/>
    </location>
</feature>
<dbReference type="PANTHER" id="PTHR12526:SF630">
    <property type="entry name" value="GLYCOSYLTRANSFERASE"/>
    <property type="match status" value="1"/>
</dbReference>
<dbReference type="AlphaFoldDB" id="A0A0E3SV12"/>
<dbReference type="CDD" id="cd03808">
    <property type="entry name" value="GT4_CapM-like"/>
    <property type="match status" value="1"/>
</dbReference>
<reference evidence="4" key="1">
    <citation type="journal article" date="2015" name="MicrobiologyOpen">
        <title>Alternative modes of biofilm formation by plant-associated Bacillus cereus.</title>
        <authorList>
            <person name="Gao T."/>
            <person name="Foulston L."/>
            <person name="Chai Y."/>
            <person name="Wang Q."/>
            <person name="Losick R."/>
        </authorList>
    </citation>
    <scope>NUCLEOTIDE SEQUENCE</scope>
    <source>
        <strain evidence="4">905</strain>
    </source>
</reference>
<evidence type="ECO:0000256" key="1">
    <source>
        <dbReference type="ARBA" id="ARBA00009481"/>
    </source>
</evidence>
<dbReference type="SUPFAM" id="SSF53756">
    <property type="entry name" value="UDP-Glycosyltransferase/glycogen phosphorylase"/>
    <property type="match status" value="1"/>
</dbReference>
<dbReference type="PANTHER" id="PTHR12526">
    <property type="entry name" value="GLYCOSYLTRANSFERASE"/>
    <property type="match status" value="1"/>
</dbReference>
<dbReference type="RefSeq" id="WP_061457907.1">
    <property type="nucleotide sequence ID" value="NZ_CP091476.1"/>
</dbReference>
<dbReference type="Gene3D" id="3.40.50.2000">
    <property type="entry name" value="Glycogen Phosphorylase B"/>
    <property type="match status" value="2"/>
</dbReference>
<comment type="similarity">
    <text evidence="1">Belongs to the glycosyltransferase group 1 family. Glycosyltransferase 4 subfamily.</text>
</comment>
<dbReference type="Pfam" id="PF13477">
    <property type="entry name" value="Glyco_trans_4_2"/>
    <property type="match status" value="1"/>
</dbReference>